<reference evidence="2" key="1">
    <citation type="submission" date="2017-09" db="EMBL/GenBank/DDBJ databases">
        <title>Depth-based differentiation of microbial function through sediment-hosted aquifers and enrichment of novel symbionts in the deep terrestrial subsurface.</title>
        <authorList>
            <person name="Probst A.J."/>
            <person name="Ladd B."/>
            <person name="Jarett J.K."/>
            <person name="Geller-Mcgrath D.E."/>
            <person name="Sieber C.M.K."/>
            <person name="Emerson J.B."/>
            <person name="Anantharaman K."/>
            <person name="Thomas B.C."/>
            <person name="Malmstrom R."/>
            <person name="Stieglmeier M."/>
            <person name="Klingl A."/>
            <person name="Woyke T."/>
            <person name="Ryan C.M."/>
            <person name="Banfield J.F."/>
        </authorList>
    </citation>
    <scope>NUCLEOTIDE SEQUENCE [LARGE SCALE GENOMIC DNA]</scope>
</reference>
<evidence type="ECO:0000313" key="1">
    <source>
        <dbReference type="EMBL" id="PJA45708.1"/>
    </source>
</evidence>
<gene>
    <name evidence="1" type="ORF">CO174_01810</name>
</gene>
<dbReference type="Proteomes" id="UP000229385">
    <property type="component" value="Unassembled WGS sequence"/>
</dbReference>
<organism evidence="1 2">
    <name type="scientific">Candidatus Uhrbacteria bacterium CG_4_9_14_3_um_filter_50_9</name>
    <dbReference type="NCBI Taxonomy" id="1975035"/>
    <lineage>
        <taxon>Bacteria</taxon>
        <taxon>Candidatus Uhriibacteriota</taxon>
    </lineage>
</organism>
<proteinExistence type="predicted"/>
<evidence type="ECO:0000313" key="2">
    <source>
        <dbReference type="Proteomes" id="UP000229385"/>
    </source>
</evidence>
<dbReference type="AlphaFoldDB" id="A0A2M7XCU9"/>
<protein>
    <submittedName>
        <fullName evidence="1">Uncharacterized protein</fullName>
    </submittedName>
</protein>
<dbReference type="EMBL" id="PFWU01000022">
    <property type="protein sequence ID" value="PJA45708.1"/>
    <property type="molecule type" value="Genomic_DNA"/>
</dbReference>
<sequence length="235" mass="25163">MNTFKQHKNLLSILIAVFVMNQIAIGSVSQAMGATHGLMAGLLGISTANAMEIMMPVPNEDGNTTHLQMMPTITEVMGEPGSGDAVTDAMTVMMATGTPFYAPEGISFDDPVESLQIWGQYEKTEIDSTLMERYQKLITIFPCNFCCGSANNVTFAGNCGCAHAGAARGFFKYMLAQYGDTYSNDQLFGEAYRWQAIWYPSGVVEDYLLATGRGDVLGHSSHGGAGTDGAHGIAL</sequence>
<comment type="caution">
    <text evidence="1">The sequence shown here is derived from an EMBL/GenBank/DDBJ whole genome shotgun (WGS) entry which is preliminary data.</text>
</comment>
<name>A0A2M7XCU9_9BACT</name>
<accession>A0A2M7XCU9</accession>